<sequence length="38" mass="4201">MRTRSRGLRRDCGIPLQASVSAGFGAERGWLYGYILSV</sequence>
<proteinExistence type="predicted"/>
<accession>A0A2R3IQ78</accession>
<evidence type="ECO:0000313" key="1">
    <source>
        <dbReference type="EMBL" id="AVK03787.1"/>
    </source>
</evidence>
<dbReference type="AlphaFoldDB" id="A0A2R3IQ78"/>
<keyword evidence="2" id="KW-1185">Reference proteome</keyword>
<protein>
    <submittedName>
        <fullName evidence="1">Uncharacterized protein</fullName>
    </submittedName>
</protein>
<dbReference type="EMBL" id="CP027169">
    <property type="protein sequence ID" value="AVK03787.1"/>
    <property type="molecule type" value="Genomic_DNA"/>
</dbReference>
<reference evidence="1 2" key="1">
    <citation type="submission" date="2018-02" db="EMBL/GenBank/DDBJ databases">
        <title>FDA/CDC Antimicrobial Resistant Isolate Bank Genome Sequencing.</title>
        <authorList>
            <person name="Benahmed F.H."/>
            <person name="Lutgring J.D."/>
            <person name="Yoo B."/>
            <person name="Machado M."/>
            <person name="Brown A."/>
            <person name="McAllister G."/>
            <person name="Perry A."/>
            <person name="Halpin A.L."/>
            <person name="Vavikolanu K."/>
            <person name="Ott S."/>
            <person name="Zhao X."/>
            <person name="Tallon L.J."/>
            <person name="Sadzewicz L."/>
            <person name="Aluvathingal J."/>
            <person name="Nadendla S."/>
            <person name="Voskania-kordi A."/>
            <person name="Simonyan V."/>
            <person name="Patel J."/>
            <person name="Shawar R.M."/>
        </authorList>
    </citation>
    <scope>NUCLEOTIDE SEQUENCE [LARGE SCALE GENOMIC DNA]</scope>
    <source>
        <strain evidence="1 2">AR_0356</strain>
    </source>
</reference>
<organism evidence="1 2">
    <name type="scientific">Pseudomonas paraeruginosa</name>
    <dbReference type="NCBI Taxonomy" id="2994495"/>
    <lineage>
        <taxon>Bacteria</taxon>
        <taxon>Pseudomonadati</taxon>
        <taxon>Pseudomonadota</taxon>
        <taxon>Gammaproteobacteria</taxon>
        <taxon>Pseudomonadales</taxon>
        <taxon>Pseudomonadaceae</taxon>
        <taxon>Pseudomonas</taxon>
    </lineage>
</organism>
<evidence type="ECO:0000313" key="2">
    <source>
        <dbReference type="Proteomes" id="UP000238390"/>
    </source>
</evidence>
<gene>
    <name evidence="1" type="ORF">CSB93_6387</name>
</gene>
<dbReference type="Proteomes" id="UP000238390">
    <property type="component" value="Chromosome"/>
</dbReference>
<name>A0A2R3IQ78_9PSED</name>